<feature type="transmembrane region" description="Helical" evidence="11">
    <location>
        <begin position="3738"/>
        <end position="3759"/>
    </location>
</feature>
<dbReference type="InterPro" id="IPR000068">
    <property type="entry name" value="GPCR_3_Ca_sens_rcpt-rel"/>
</dbReference>
<feature type="transmembrane region" description="Helical" evidence="11">
    <location>
        <begin position="608"/>
        <end position="631"/>
    </location>
</feature>
<evidence type="ECO:0000256" key="10">
    <source>
        <dbReference type="ARBA" id="ARBA00023224"/>
    </source>
</evidence>
<comment type="subcellular location">
    <subcellularLocation>
        <location evidence="1">Cell membrane</location>
        <topology evidence="1">Multi-pass membrane protein</topology>
    </subcellularLocation>
</comment>
<feature type="domain" description="G-protein coupled receptors family 3 profile" evidence="13">
    <location>
        <begin position="608"/>
        <end position="668"/>
    </location>
</feature>
<dbReference type="PROSITE" id="PS50259">
    <property type="entry name" value="G_PROTEIN_RECEP_F3_4"/>
    <property type="match status" value="3"/>
</dbReference>
<evidence type="ECO:0000256" key="1">
    <source>
        <dbReference type="ARBA" id="ARBA00004651"/>
    </source>
</evidence>
<dbReference type="Pfam" id="PF01094">
    <property type="entry name" value="ANF_receptor"/>
    <property type="match status" value="10"/>
</dbReference>
<keyword evidence="5 11" id="KW-1133">Transmembrane helix</keyword>
<dbReference type="PRINTS" id="PR00248">
    <property type="entry name" value="GPCRMGR"/>
</dbReference>
<reference evidence="14 15" key="1">
    <citation type="journal article" date="2022" name="Gigascience">
        <title>A chromosome-level genome assembly and annotation of the desert horned lizard, Phrynosoma platyrhinos, provides insight into chromosomal rearrangements among reptiles.</title>
        <authorList>
            <person name="Koochekian N."/>
            <person name="Ascanio A."/>
            <person name="Farleigh K."/>
            <person name="Card D.C."/>
            <person name="Schield D.R."/>
            <person name="Castoe T.A."/>
            <person name="Jezkova T."/>
        </authorList>
    </citation>
    <scope>NUCLEOTIDE SEQUENCE [LARGE SCALE GENOMIC DNA]</scope>
    <source>
        <strain evidence="14">NK-2021</strain>
    </source>
</reference>
<evidence type="ECO:0000256" key="7">
    <source>
        <dbReference type="ARBA" id="ARBA00023136"/>
    </source>
</evidence>
<evidence type="ECO:0000313" key="14">
    <source>
        <dbReference type="EMBL" id="KAH0626261.1"/>
    </source>
</evidence>
<evidence type="ECO:0000256" key="6">
    <source>
        <dbReference type="ARBA" id="ARBA00023040"/>
    </source>
</evidence>
<comment type="caution">
    <text evidence="14">The sequence shown here is derived from an EMBL/GenBank/DDBJ whole genome shotgun (WGS) entry which is preliminary data.</text>
</comment>
<dbReference type="InterPro" id="IPR038550">
    <property type="entry name" value="GPCR_3_9-Cys_sf"/>
</dbReference>
<feature type="transmembrane region" description="Helical" evidence="11">
    <location>
        <begin position="2846"/>
        <end position="2867"/>
    </location>
</feature>
<evidence type="ECO:0000256" key="8">
    <source>
        <dbReference type="ARBA" id="ARBA00023170"/>
    </source>
</evidence>
<evidence type="ECO:0000256" key="12">
    <source>
        <dbReference type="SAM" id="SignalP"/>
    </source>
</evidence>
<evidence type="ECO:0000256" key="5">
    <source>
        <dbReference type="ARBA" id="ARBA00022989"/>
    </source>
</evidence>
<feature type="transmembrane region" description="Helical" evidence="11">
    <location>
        <begin position="646"/>
        <end position="665"/>
    </location>
</feature>
<feature type="transmembrane region" description="Helical" evidence="11">
    <location>
        <begin position="3771"/>
        <end position="3792"/>
    </location>
</feature>
<dbReference type="InterPro" id="IPR000337">
    <property type="entry name" value="GPCR_3"/>
</dbReference>
<gene>
    <name evidence="14" type="ORF">JD844_001156</name>
</gene>
<sequence length="4334" mass="494302">MLLFMVSILVLLPEVGLNIPVTKCGTNNPLSIKHKHYRPGDLLIGGIIPQFFVFIEEVTFQTDPSAAPYRLPLYFLQNYQQILALVFAVEEINENPHILPNISLGFSVSNNYFTAGWTYLASMELLSTHNRFIPNYKCDAKDSVVSVVTGPNPQFCEYVATALHLYKIPQFIYGSAPLMDNTVQTAFFHRMFPNDHHQNQGILRLLLFFNWTWIGVVYIENNSGQRFIQNIVPMFFENGVCFAFVIPLNKESYFLESYDMAHRYLKIYKQIMEDTATVVIIHGENQVMFGFRLMIYMPDLCGTQAKSRLWILTAQMEFTTIPFLRGERLDVFHGAIFFAVPSKEVAGFQTFLQSRNPLSEKEDGLVRIFWEEAFECKFPSATSKEKTEKACTGEERLENLPGSEFEMRMTSQSYSVYNAVYAVAHALQAMHSTRFNLRAVADNGRQMLLTQHLWKLHHFVRGVSFNNSVEENISFDENGEIEVGFDIINWIAITNDSFQRVKVGKIDPKVPPDKQLHISAGDIIWPQMFNQAQPISLCNERCNPGYIKLMKKGKPFCCYDCLPCPEGEISVWKDMTECFQCEEDQFPNNDKNQCIQKHIDFLSYEEPLGISLGMVALSFAFTTALVLGIFLKYSDTPIVKANNRNLSYTLLVALLLAFLSTLLFIGQPHKWRQTQFCLTDSLQFWLEISNNLVAKCVTGDPLSIKHRHYHSGDLLIAGIISHIYRFSDLVTFRRHPSAEQVDELMFFIQNFQHVLALIFAVEEINENPHILPNITLGVDVFNNYFVARWTYLASMELLSTHDRLIPNYKCDDQDNTVSVIVGPNPQFCLYVATVLHLFKVPQDAKFEEMSQKSKIWIMTAQMEFTSLSVQRDFDIDFFHGAISFVVSSKEILGFQQFLQTRNPASENKDNLMRIFWELVFECSFPSATSNENIGNMCTGEEKLETLPGSVFEISMTGQSYSVYNAVYAVAHALQALHSSKVKRRGMRNERGQMILNQQLWQLHHYLRRVSFNNSAGGKVSFNQNGELETDFDIINWVTFPNLSFLRVKVGKINSHVPSEKMLSISASDLTWPNIFNQIYMISDLITSERHPSEELVDDLILFSQNYQHILALVFVVNEINENPRILPNVTMGVNIYNSYFSASWTYLASMQLLSRKSKSIPNYKCGFQYNPTVVIGGPNSNICLYMATILCTYKIPQIMYGSAPVMNIETQGVFFYKMFPSRSHQYSGILQLLLHFSWTWIGVIYLNDDNGERHSEEDKGVDYDSSDGFHITTFSKKLEHRFHPCSSSNKETVKFCTGKEKLETLPDSVFEMKMTSHSYSIYNSVYAVAYALHAMHSSNINDRTSVDRRRGMLLNQKPWQSVEKEDEKTCTGEEKLEPFPTSLFETGTTAHSYSIYNAVSAVAHALHAMHSSSFKGRTMRNVIKQNFFNQKPWQHKNYCKMLLFSELLEKTVSPGVNGSDYGKWVMKQHYQHILALVFALKEINENTHLLPNITLGFNIYNNDFRATTIYLASMELLSTKGKFYPNYKCDALHNVKAVFGGPNSYVGLQMANVLSVYKLPQFIYGSALTLDIIPQRMFFHQMFPNAAIQYEGILQLLLHFRWMWTGVLYLDDQNGEWFVQNVLPNFSLRGICFDFIEKFPPITFSKLHAEMHKWVEIIMILMNSTANALVVHGEIQTMVIFRTMLQLSEKEGAAIKTKVWIMTAQMDLTSFPFLGIVGTEFIHGYLLFSMHSKELLGFQKFIQRRNPTLVKEDGFIRVFWEQAFGCLFPVPEIHNISCKICTGEERLESLPTSVFEMKMSSHSYSIYNGVYAVAHALNAIAFSSSKHRARTEGRRLQILITQPWQLHHFLRSISFNNNAGERFSFDESGSLAAGFDIINLVTSPNKSFLRVKVGKIDIQDFSNKMFTICEDAITWPIGFNKPQRNHSSKVLKQHYQHILALQFALKEINENPQLLPNITLGIKVYNNDFRATTIYLASMELLSTKGHLSPNYKCDVLNNVVANIGGPNSDVGLNMATILSIYKLPQLTYGSALMLDTIPQGAFFHQMFPNVAIQYEGILQLLLHFEWTWTGVLYLDDDNGERFVLHVLPKFSQSGICFDFIERFLPSTFSEAISQMEEWIKIVKVLMNSTANVLVVHGEIQTMIILRMMLQYSESEGVNMMTKVWIMTAQMDLASFPFLSSWGTEFIHGSILFAMQSKELLGFQKFIQTINPTLTEEDGFSRAFWEHAFDCSFPVKGVDNMDSKICTGEEKLESLASSIFEMKMTSHSYSIYNAIYALAHALNAINLSASKHRTRREGGKSHLLNLKPWQIHHFLKSVLFNNSAGQRVTFDENGSLAAGFDIINWVTFPNQSFRRVKVGKIDTPGNMFSIFEKGIEWPKRFNQVQPLSLCNDKCHLGSHKAKSKSGPFCCYDCHPCPEGKISNKTALVLKIFIKHQDTPIHILALVFAVKEINENLKILPNISVGFQIYDNQFTARSTYLASMQLLSIRERFIPNYKCDIHNIPVAVIGGPDSNVCVHLTPTLALYKIPQLTYGSAPVLDNKVQGAFVHQMFPDETHQYMGILHLLQYFSWTWIGVLYFDDENGQKFIQNVLPIFSENGICFDFIKGFLKEDYSTRIVHHVEEAIKMYEIVMDSTASVLVVHGSIQTLLVIGILLHISKSIDIPTKAGEEKLGSLPSSVLEMSMTAHSYNIYNVVFAVVYALQSMESSLSKKRVMVKGQNCEILKQLPWQLYHFMKYVSFNNSAGEKISFDQNGALKAGFDIINWITFPNKSFVRARVGTVNPHASQDNIFTISENDIMWPNCFNQEPLGVSLVILSLSFALLTSLVLGIFIKYQDTAIVKANNRTLSYVLFISLLLSFSCAFLFMGHPDDVTCFLRQSAFGVIFTVALSCVLAKTITVVLAFKATKPGSKMRKWVGKPLANYIALSCSFIQAIIYVVWLIKFPPLPEFDRHSMVKEIVLDYIDDCFQCPEGQYPNNSQNLCIPKDVTFLSYNETLGTKDENLSDLQHIQALEFAIKEINQNPQILPNITLGFLIYNNNCRPELTSQVSMELLSTQGRFIPNYRSDYHNNLVAVIGGPHSDICHHMSTILSIYKIPQLIYSPSPVINKSPQYVLFHGMSPNATIQFMGILQLLLHFRWMWIGVASEDNDEGEKFVQNLVAIFSQYGICFDFIKRLPELTYSTDIGERAEEGFKTFDTIIKGTASVVVLHGAVQTMIIFQTLVQIAIFEDIAVKKLWIMTAQMDFMSISFQWNSDIQFIHGALSFASHSKEVAGFQKFLQMKNPILGKEDAFLVDLWQQVFKCSFSSSAVENTDGSICTGQEKLETLPNSIFDTRMTAHSYSIYNVIHAVAHALHDMQSSILEQRRMIIKVGRIDPDKVLTIFEDAITWPKVFNQNIGHPVVTHHNYRQSGDLFIAGILSQIFISTDRITYRKNPSGELEHDMMVITQNYQHLLALTFAVKEINANPFILPNITLGFYISNSNFISRWTILASMELLSTWNKFIPNYKCDIQNNPVAVIGGPNSDVCLFIAEILCIYKFPQVTYGSAPLMDNKNQAVFVHRMFPNWTHQYMGILHVILHFRWAWIGIIYLDNEIGESELDRIMEKAIETAYLVKRSTANAVILHHFLKSVSFNNSAGEKVSFNENGDLVAGFDIINWVTFPNESFLRVKVGRIDPQTLPNTGYTIHEDAIIWPSRFNQVQYMDDCLQCPDDHYPSKTKDFCIPKSLTFLGFEDSLGTSLAISALFLFCLTALVLGVFIKHQNTPIVRANNRNLTYTLLLSLLLSFLCALLFIGQPQKMTCLFRQTAFGIIFSVAVSSVLAKTIIVVLAFLATKPESKLKKWARKRMATSIVLFCLVIQVTICIVWLTTFPPFPNLDVNSMAEEVILELPKNYQHALSLVFAVKKINENPRILPNISLGFHIYDSHFHPKMTYQNTLNLLFSQNRTVLNYNCDGQKNPVAIIGGHDFETSLHIATILGLYKIPQWKWVGVIAMGDDKGEMFAKTITHLLYENDICNAFIKKIPILGDIGYTFGLLDNLQNLADFLSRTNVNVSVVYANTHSMLCFQTVLNLAENNTKTWKLWIMTSDWDFSSEIFHRSLDAQVLHGALSFAILSNEVQNFRTFLQTLNPYSDTDGFIRIFWEQAFVCTFSDTDTDVKSERCTGKEKLEDLPGPFFEMNMTGQSYNIYNAVYAVAYALHAMYSSRMKYKEMVVTNRLNIAKSQHFQLHDYLRTISFNNSAGDKVSLDETSDLAAGFDIINWIIFPNQSFTRVKVGRMDFEAPTESMLSIDETIITWHSRLNQVVLEQNFYGSNISKHCRNLTELELNRFFFHWFKIL</sequence>
<feature type="signal peptide" evidence="12">
    <location>
        <begin position="1"/>
        <end position="18"/>
    </location>
</feature>
<evidence type="ECO:0000313" key="15">
    <source>
        <dbReference type="Proteomes" id="UP000826234"/>
    </source>
</evidence>
<dbReference type="Gene3D" id="3.40.50.2300">
    <property type="match status" value="14"/>
</dbReference>
<evidence type="ECO:0000256" key="4">
    <source>
        <dbReference type="ARBA" id="ARBA00022729"/>
    </source>
</evidence>
<keyword evidence="10" id="KW-0807">Transducer</keyword>
<feature type="transmembrane region" description="Helical" evidence="11">
    <location>
        <begin position="2879"/>
        <end position="2903"/>
    </location>
</feature>
<evidence type="ECO:0000256" key="3">
    <source>
        <dbReference type="ARBA" id="ARBA00022692"/>
    </source>
</evidence>
<dbReference type="InterPro" id="IPR011500">
    <property type="entry name" value="GPCR_3_9-Cys_dom"/>
</dbReference>
<dbReference type="Gene3D" id="2.10.50.30">
    <property type="entry name" value="GPCR, family 3, nine cysteines domain"/>
    <property type="match status" value="2"/>
</dbReference>
<dbReference type="InterPro" id="IPR001828">
    <property type="entry name" value="ANF_lig-bd_rcpt"/>
</dbReference>
<accession>A0ABQ7T9X2</accession>
<evidence type="ECO:0000259" key="13">
    <source>
        <dbReference type="PROSITE" id="PS50259"/>
    </source>
</evidence>
<keyword evidence="4 12" id="KW-0732">Signal</keyword>
<proteinExistence type="predicted"/>
<evidence type="ECO:0000256" key="11">
    <source>
        <dbReference type="SAM" id="Phobius"/>
    </source>
</evidence>
<keyword evidence="2" id="KW-1003">Cell membrane</keyword>
<keyword evidence="6" id="KW-0297">G-protein coupled receptor</keyword>
<dbReference type="Proteomes" id="UP000826234">
    <property type="component" value="Unassembled WGS sequence"/>
</dbReference>
<name>A0ABQ7T9X2_PHRPL</name>
<feature type="domain" description="G-protein coupled receptors family 3 profile" evidence="13">
    <location>
        <begin position="3734"/>
        <end position="3885"/>
    </location>
</feature>
<dbReference type="InterPro" id="IPR028082">
    <property type="entry name" value="Peripla_BP_I"/>
</dbReference>
<dbReference type="Pfam" id="PF00003">
    <property type="entry name" value="7tm_3"/>
    <property type="match status" value="3"/>
</dbReference>
<dbReference type="EMBL" id="JAIPUX010000521">
    <property type="protein sequence ID" value="KAH0626261.1"/>
    <property type="molecule type" value="Genomic_DNA"/>
</dbReference>
<keyword evidence="15" id="KW-1185">Reference proteome</keyword>
<keyword evidence="7 11" id="KW-0472">Membrane</keyword>
<organism evidence="14 15">
    <name type="scientific">Phrynosoma platyrhinos</name>
    <name type="common">Desert horned lizard</name>
    <dbReference type="NCBI Taxonomy" id="52577"/>
    <lineage>
        <taxon>Eukaryota</taxon>
        <taxon>Metazoa</taxon>
        <taxon>Chordata</taxon>
        <taxon>Craniata</taxon>
        <taxon>Vertebrata</taxon>
        <taxon>Euteleostomi</taxon>
        <taxon>Lepidosauria</taxon>
        <taxon>Squamata</taxon>
        <taxon>Bifurcata</taxon>
        <taxon>Unidentata</taxon>
        <taxon>Episquamata</taxon>
        <taxon>Toxicofera</taxon>
        <taxon>Iguania</taxon>
        <taxon>Phrynosomatidae</taxon>
        <taxon>Phrynosomatinae</taxon>
        <taxon>Phrynosoma</taxon>
    </lineage>
</organism>
<dbReference type="Pfam" id="PF07562">
    <property type="entry name" value="NCD3G"/>
    <property type="match status" value="2"/>
</dbReference>
<keyword evidence="9" id="KW-0325">Glycoprotein</keyword>
<feature type="transmembrane region" description="Helical" evidence="11">
    <location>
        <begin position="3849"/>
        <end position="3868"/>
    </location>
</feature>
<keyword evidence="3 11" id="KW-0812">Transmembrane</keyword>
<feature type="transmembrane region" description="Helical" evidence="11">
    <location>
        <begin position="2923"/>
        <end position="2941"/>
    </location>
</feature>
<feature type="domain" description="G-protein coupled receptors family 3 profile" evidence="13">
    <location>
        <begin position="2809"/>
        <end position="2966"/>
    </location>
</feature>
<feature type="transmembrane region" description="Helical" evidence="11">
    <location>
        <begin position="3804"/>
        <end position="3829"/>
    </location>
</feature>
<dbReference type="SUPFAM" id="SSF53822">
    <property type="entry name" value="Periplasmic binding protein-like I"/>
    <property type="match status" value="12"/>
</dbReference>
<dbReference type="InterPro" id="IPR017978">
    <property type="entry name" value="GPCR_3_C"/>
</dbReference>
<protein>
    <recommendedName>
        <fullName evidence="13">G-protein coupled receptors family 3 profile domain-containing protein</fullName>
    </recommendedName>
</protein>
<evidence type="ECO:0000256" key="9">
    <source>
        <dbReference type="ARBA" id="ARBA00023180"/>
    </source>
</evidence>
<keyword evidence="8" id="KW-0675">Receptor</keyword>
<feature type="chain" id="PRO_5045199145" description="G-protein coupled receptors family 3 profile domain-containing protein" evidence="12">
    <location>
        <begin position="19"/>
        <end position="4334"/>
    </location>
</feature>
<feature type="transmembrane region" description="Helical" evidence="11">
    <location>
        <begin position="2809"/>
        <end position="2834"/>
    </location>
</feature>
<evidence type="ECO:0000256" key="2">
    <source>
        <dbReference type="ARBA" id="ARBA00022475"/>
    </source>
</evidence>
<dbReference type="PANTHER" id="PTHR24061">
    <property type="entry name" value="CALCIUM-SENSING RECEPTOR-RELATED"/>
    <property type="match status" value="1"/>
</dbReference>
<dbReference type="PANTHER" id="PTHR24061:SF599">
    <property type="entry name" value="G-PROTEIN COUPLED RECEPTORS FAMILY 3 PROFILE DOMAIN-CONTAINING PROTEIN"/>
    <property type="match status" value="1"/>
</dbReference>